<evidence type="ECO:0000313" key="2">
    <source>
        <dbReference type="EMBL" id="VWO98293.1"/>
    </source>
</evidence>
<feature type="compositionally biased region" description="Low complexity" evidence="1">
    <location>
        <begin position="33"/>
        <end position="42"/>
    </location>
</feature>
<feature type="compositionally biased region" description="Pro residues" evidence="1">
    <location>
        <begin position="15"/>
        <end position="32"/>
    </location>
</feature>
<name>A0A5K1JZ78_9APHY</name>
<dbReference type="EMBL" id="LR726859">
    <property type="protein sequence ID" value="VWO98293.1"/>
    <property type="molecule type" value="Genomic_DNA"/>
</dbReference>
<feature type="region of interest" description="Disordered" evidence="1">
    <location>
        <begin position="89"/>
        <end position="108"/>
    </location>
</feature>
<reference evidence="2" key="1">
    <citation type="submission" date="2019-10" db="EMBL/GenBank/DDBJ databases">
        <authorList>
            <person name="Nor Muhammad N."/>
        </authorList>
    </citation>
    <scope>NUCLEOTIDE SEQUENCE</scope>
</reference>
<gene>
    <name evidence="2" type="primary">K9FEW0</name>
</gene>
<organism evidence="2">
    <name type="scientific">Ganoderma boninense</name>
    <dbReference type="NCBI Taxonomy" id="34458"/>
    <lineage>
        <taxon>Eukaryota</taxon>
        <taxon>Fungi</taxon>
        <taxon>Dikarya</taxon>
        <taxon>Basidiomycota</taxon>
        <taxon>Agaricomycotina</taxon>
        <taxon>Agaricomycetes</taxon>
        <taxon>Polyporales</taxon>
        <taxon>Polyporaceae</taxon>
        <taxon>Ganoderma</taxon>
    </lineage>
</organism>
<feature type="region of interest" description="Disordered" evidence="1">
    <location>
        <begin position="1"/>
        <end position="68"/>
    </location>
</feature>
<dbReference type="AlphaFoldDB" id="A0A5K1JZ78"/>
<proteinExistence type="predicted"/>
<protein>
    <submittedName>
        <fullName evidence="2">Adenylate cyclase AcyA</fullName>
    </submittedName>
</protein>
<sequence length="149" mass="16103">MPLPTPVPKTERSPAPTPTLLPPTQPRPPPSAFAPAPAQPTAVVKPKSRHSRHMTEFTPSPVDDAFEGRMPGLAHRKSSTLTRAQARRARMSASVYEPGPDAAGRAKEFESEADAFRARIEALRSDMGEGWLKVFNQSQIVGSPPRASS</sequence>
<evidence type="ECO:0000256" key="1">
    <source>
        <dbReference type="SAM" id="MobiDB-lite"/>
    </source>
</evidence>
<accession>A0A5K1JZ78</accession>